<protein>
    <submittedName>
        <fullName evidence="1">Uncharacterized protein</fullName>
    </submittedName>
</protein>
<name>A0A3E1B5A1_RHILT</name>
<proteinExistence type="predicted"/>
<accession>A0A3E1B5A1</accession>
<dbReference type="AlphaFoldDB" id="A0A3E1B5A1"/>
<evidence type="ECO:0000313" key="1">
    <source>
        <dbReference type="EMBL" id="RFB85961.1"/>
    </source>
</evidence>
<organism evidence="1 2">
    <name type="scientific">Rhizobium leguminosarum bv. trifolii</name>
    <dbReference type="NCBI Taxonomy" id="386"/>
    <lineage>
        <taxon>Bacteria</taxon>
        <taxon>Pseudomonadati</taxon>
        <taxon>Pseudomonadota</taxon>
        <taxon>Alphaproteobacteria</taxon>
        <taxon>Hyphomicrobiales</taxon>
        <taxon>Rhizobiaceae</taxon>
        <taxon>Rhizobium/Agrobacterium group</taxon>
        <taxon>Rhizobium</taxon>
    </lineage>
</organism>
<dbReference type="Proteomes" id="UP000256748">
    <property type="component" value="Unassembled WGS sequence"/>
</dbReference>
<dbReference type="EMBL" id="NAOO01000035">
    <property type="protein sequence ID" value="RFB85961.1"/>
    <property type="molecule type" value="Genomic_DNA"/>
</dbReference>
<sequence>MGRVWPGRAAPLEHFRFSTNHGNALSLCFHAIPDGKPLRSFAGIALDLWREPITFRGEFASIACASH</sequence>
<evidence type="ECO:0000313" key="2">
    <source>
        <dbReference type="Proteomes" id="UP000256748"/>
    </source>
</evidence>
<reference evidence="1 2" key="1">
    <citation type="submission" date="2017-03" db="EMBL/GenBank/DDBJ databases">
        <title>Genome analysis of Rhizobial strains effectives or ineffectives for nitrogen fixation isolated from bean seeds.</title>
        <authorList>
            <person name="Peralta H."/>
            <person name="Aguilar-Vera A."/>
            <person name="Mora Y."/>
            <person name="Vargas-Lagunas C."/>
            <person name="Girard L."/>
            <person name="Mora J."/>
        </authorList>
    </citation>
    <scope>NUCLEOTIDE SEQUENCE [LARGE SCALE GENOMIC DNA]</scope>
    <source>
        <strain evidence="1 2">CCGM5</strain>
    </source>
</reference>
<comment type="caution">
    <text evidence="1">The sequence shown here is derived from an EMBL/GenBank/DDBJ whole genome shotgun (WGS) entry which is preliminary data.</text>
</comment>
<gene>
    <name evidence="1" type="ORF">B5K10_26640</name>
</gene>